<reference evidence="1 2" key="1">
    <citation type="submission" date="2017-09" db="EMBL/GenBank/DDBJ databases">
        <title>Bacterial strain isolated from the female urinary microbiota.</title>
        <authorList>
            <person name="Thomas-White K."/>
            <person name="Kumar N."/>
            <person name="Forster S."/>
            <person name="Putonti C."/>
            <person name="Lawley T."/>
            <person name="Wolfe A.J."/>
        </authorList>
    </citation>
    <scope>NUCLEOTIDE SEQUENCE [LARGE SCALE GENOMIC DNA]</scope>
    <source>
        <strain evidence="1 2">UMB0249</strain>
    </source>
</reference>
<evidence type="ECO:0008006" key="3">
    <source>
        <dbReference type="Google" id="ProtNLM"/>
    </source>
</evidence>
<dbReference type="InterPro" id="IPR031009">
    <property type="entry name" value="Tcm_partner"/>
</dbReference>
<gene>
    <name evidence="1" type="ORF">CJ209_03500</name>
</gene>
<name>A0A2N6TM15_FUSNU</name>
<dbReference type="EMBL" id="PNHC01000002">
    <property type="protein sequence ID" value="PMC70329.1"/>
    <property type="molecule type" value="Genomic_DNA"/>
</dbReference>
<dbReference type="AlphaFoldDB" id="A0A2N6TM15"/>
<proteinExistence type="predicted"/>
<organism evidence="1 2">
    <name type="scientific">Fusobacterium nucleatum</name>
    <dbReference type="NCBI Taxonomy" id="851"/>
    <lineage>
        <taxon>Bacteria</taxon>
        <taxon>Fusobacteriati</taxon>
        <taxon>Fusobacteriota</taxon>
        <taxon>Fusobacteriia</taxon>
        <taxon>Fusobacteriales</taxon>
        <taxon>Fusobacteriaceae</taxon>
        <taxon>Fusobacterium</taxon>
    </lineage>
</organism>
<sequence length="367" mass="43941">MIYRGVIVGNYKELIKKLEIPLNELDKKKEQTNYKIKYIVEYVRLWLIVSCERKDIKIENINFIDSMANAGIYVDGDLGTPTEVFLLFQEFSKNNPNKQFNLFFNDKDKKRIEILEKIINYFSKNNSNLNISYHNEDVKFYLSNENIFSSCLNYPASTVLFVDPYNFKDSNLDVMQSFINKYYCELFYNLFYNDILRNYLKDSSKAIDSFIKNIENDFRENKNKKERFIFSYSFKNIKNLEIYRIMFITPNIKGIEKLKEALWNVFEGLPCHKNSENKNQLSMFHEEKIISFLEYASNEAKEFLLNRFHKNTILTYNDIKNFLIQKTILKEGQFIKNVIKSLIDENKIQKIGDVRKNNFKEDRYKIL</sequence>
<dbReference type="NCBIfam" id="TIGR04474">
    <property type="entry name" value="tcm_partner"/>
    <property type="match status" value="1"/>
</dbReference>
<evidence type="ECO:0000313" key="1">
    <source>
        <dbReference type="EMBL" id="PMC70329.1"/>
    </source>
</evidence>
<comment type="caution">
    <text evidence="1">The sequence shown here is derived from an EMBL/GenBank/DDBJ whole genome shotgun (WGS) entry which is preliminary data.</text>
</comment>
<protein>
    <recommendedName>
        <fullName evidence="3">Three-Cys-motif partner protein TcmP</fullName>
    </recommendedName>
</protein>
<dbReference type="Proteomes" id="UP000235733">
    <property type="component" value="Unassembled WGS sequence"/>
</dbReference>
<evidence type="ECO:0000313" key="2">
    <source>
        <dbReference type="Proteomes" id="UP000235733"/>
    </source>
</evidence>
<accession>A0A2N6TM15</accession>